<keyword evidence="1" id="KW-0732">Signal</keyword>
<dbReference type="GeneID" id="116413196"/>
<reference evidence="3" key="1">
    <citation type="submission" date="2025-08" db="UniProtKB">
        <authorList>
            <consortium name="RefSeq"/>
        </authorList>
    </citation>
    <scope>IDENTIFICATION</scope>
    <source>
        <tissue evidence="3">Whole larvae</tissue>
    </source>
</reference>
<evidence type="ECO:0000256" key="1">
    <source>
        <dbReference type="SAM" id="SignalP"/>
    </source>
</evidence>
<name>A0ABM3MY90_GALME</name>
<feature type="chain" id="PRO_5046652713" evidence="1">
    <location>
        <begin position="21"/>
        <end position="193"/>
    </location>
</feature>
<accession>A0ABM3MY90</accession>
<feature type="signal peptide" evidence="1">
    <location>
        <begin position="1"/>
        <end position="20"/>
    </location>
</feature>
<dbReference type="Proteomes" id="UP001652740">
    <property type="component" value="Unplaced"/>
</dbReference>
<evidence type="ECO:0000313" key="2">
    <source>
        <dbReference type="Proteomes" id="UP001652740"/>
    </source>
</evidence>
<dbReference type="RefSeq" id="XP_052756320.1">
    <property type="nucleotide sequence ID" value="XM_052900360.1"/>
</dbReference>
<gene>
    <name evidence="3" type="primary">LOC116413196</name>
</gene>
<protein>
    <submittedName>
        <fullName evidence="3">Uncharacterized protein LOC116413196</fullName>
    </submittedName>
</protein>
<sequence length="193" mass="22007">MHRLRCLLLFCLQCFRIGENKSISNVKPVGFGNDPLLDEYDLKYNNPNIGYEPYWPHGEWLIQDPNEGANVSTTKIPTVCGDECNSLYMDVGEVCAHRADNLYYDGCWYFIETIWYHCNADIIDTRVKGYVTFDNYCAFLDAKCKAPESEKYGLAHFGKCLEDQNTMYKGVNVASDIVSRMTAYLASVDVGKK</sequence>
<proteinExistence type="predicted"/>
<evidence type="ECO:0000313" key="3">
    <source>
        <dbReference type="RefSeq" id="XP_052756320.1"/>
    </source>
</evidence>
<organism evidence="2 3">
    <name type="scientific">Galleria mellonella</name>
    <name type="common">Greater wax moth</name>
    <dbReference type="NCBI Taxonomy" id="7137"/>
    <lineage>
        <taxon>Eukaryota</taxon>
        <taxon>Metazoa</taxon>
        <taxon>Ecdysozoa</taxon>
        <taxon>Arthropoda</taxon>
        <taxon>Hexapoda</taxon>
        <taxon>Insecta</taxon>
        <taxon>Pterygota</taxon>
        <taxon>Neoptera</taxon>
        <taxon>Endopterygota</taxon>
        <taxon>Lepidoptera</taxon>
        <taxon>Glossata</taxon>
        <taxon>Ditrysia</taxon>
        <taxon>Pyraloidea</taxon>
        <taxon>Pyralidae</taxon>
        <taxon>Galleriinae</taxon>
        <taxon>Galleria</taxon>
    </lineage>
</organism>
<keyword evidence="2" id="KW-1185">Reference proteome</keyword>